<evidence type="ECO:0000313" key="3">
    <source>
        <dbReference type="Proteomes" id="UP001178507"/>
    </source>
</evidence>
<sequence>MGVHDVYESLDTLISRWKTAHLLDYFLVEQAQIRSVQRALTIHEQDQLDTLVDELTWEKVVTVTNHAAEQVFGVIARAPPRPWLAGRNVEMKALSYAVYTAKLAAAAAANLQPGSRSAEEIADLKGVREGQPGLVEAPENPSLDAEAWQQHFQAIQNGAMPVHDRVWNAIPEHEQVATWMGDAPSEAETRRAIQNMKCGKAPGVDGVTVEALRWGPESLQSQLHLVVTHMWNEAGSCLDDQLGPTWPTDWSTAIIIPLWKQKQPKTDKNNWRGITLLSVGAKIVARIVANRLQRHTETFMDEHQQGFRRNRGVDDVLQVTRRVAEEVVFSGPSQPVTLTLYDIEKAYPRVNREALWELLRRWGSCPRFIKVCQALHNSTLFRVQSGAALSRGYYADRGLKEGCPSSPPLFNVYHAAVMKDYRVRRTREASRQGLTPGVTWKAHVGGQFQTTGQVVTAQRNTATVVLGDIEFADDTATLATADEHQTADRLLEETFTDWGEKINRAKTESLISTLARRQKSAVGMPQTCQPSVT</sequence>
<proteinExistence type="predicted"/>
<dbReference type="CDD" id="cd01650">
    <property type="entry name" value="RT_nLTR_like"/>
    <property type="match status" value="1"/>
</dbReference>
<dbReference type="Proteomes" id="UP001178507">
    <property type="component" value="Unassembled WGS sequence"/>
</dbReference>
<dbReference type="EMBL" id="CAUJNA010001868">
    <property type="protein sequence ID" value="CAJ1389406.1"/>
    <property type="molecule type" value="Genomic_DNA"/>
</dbReference>
<comment type="caution">
    <text evidence="2">The sequence shown here is derived from an EMBL/GenBank/DDBJ whole genome shotgun (WGS) entry which is preliminary data.</text>
</comment>
<feature type="domain" description="Reverse transcriptase" evidence="1">
    <location>
        <begin position="239"/>
        <end position="526"/>
    </location>
</feature>
<organism evidence="2 3">
    <name type="scientific">Effrenium voratum</name>
    <dbReference type="NCBI Taxonomy" id="2562239"/>
    <lineage>
        <taxon>Eukaryota</taxon>
        <taxon>Sar</taxon>
        <taxon>Alveolata</taxon>
        <taxon>Dinophyceae</taxon>
        <taxon>Suessiales</taxon>
        <taxon>Symbiodiniaceae</taxon>
        <taxon>Effrenium</taxon>
    </lineage>
</organism>
<dbReference type="AlphaFoldDB" id="A0AA36MZR2"/>
<gene>
    <name evidence="2" type="ORF">EVOR1521_LOCUS15029</name>
</gene>
<evidence type="ECO:0000259" key="1">
    <source>
        <dbReference type="PROSITE" id="PS50878"/>
    </source>
</evidence>
<dbReference type="InterPro" id="IPR043502">
    <property type="entry name" value="DNA/RNA_pol_sf"/>
</dbReference>
<dbReference type="PROSITE" id="PS50878">
    <property type="entry name" value="RT_POL"/>
    <property type="match status" value="1"/>
</dbReference>
<name>A0AA36MZR2_9DINO</name>
<dbReference type="Pfam" id="PF00078">
    <property type="entry name" value="RVT_1"/>
    <property type="match status" value="1"/>
</dbReference>
<dbReference type="SUPFAM" id="SSF56672">
    <property type="entry name" value="DNA/RNA polymerases"/>
    <property type="match status" value="1"/>
</dbReference>
<accession>A0AA36MZR2</accession>
<keyword evidence="3" id="KW-1185">Reference proteome</keyword>
<reference evidence="2" key="1">
    <citation type="submission" date="2023-08" db="EMBL/GenBank/DDBJ databases">
        <authorList>
            <person name="Chen Y."/>
            <person name="Shah S."/>
            <person name="Dougan E. K."/>
            <person name="Thang M."/>
            <person name="Chan C."/>
        </authorList>
    </citation>
    <scope>NUCLEOTIDE SEQUENCE</scope>
</reference>
<evidence type="ECO:0000313" key="2">
    <source>
        <dbReference type="EMBL" id="CAJ1389406.1"/>
    </source>
</evidence>
<dbReference type="PANTHER" id="PTHR19446">
    <property type="entry name" value="REVERSE TRANSCRIPTASES"/>
    <property type="match status" value="1"/>
</dbReference>
<protein>
    <recommendedName>
        <fullName evidence="1">Reverse transcriptase domain-containing protein</fullName>
    </recommendedName>
</protein>
<dbReference type="InterPro" id="IPR000477">
    <property type="entry name" value="RT_dom"/>
</dbReference>